<dbReference type="EMBL" id="QBLH01001127">
    <property type="protein sequence ID" value="TGZ53042.1"/>
    <property type="molecule type" value="Genomic_DNA"/>
</dbReference>
<evidence type="ECO:0000313" key="3">
    <source>
        <dbReference type="Proteomes" id="UP000310200"/>
    </source>
</evidence>
<protein>
    <submittedName>
        <fullName evidence="2">Uncharacterized protein</fullName>
    </submittedName>
</protein>
<feature type="compositionally biased region" description="Basic residues" evidence="1">
    <location>
        <begin position="94"/>
        <end position="109"/>
    </location>
</feature>
<sequence>MPRQCRNPKCIGNKKSLTKKCQSSRSTSESSTSTYSSGKLRTTSTGPNTFRQVSGGSRDRRKQICTCHEERRGTRAGNSHGHENLLQSTPAERSKRRRRRSRRRRKKASKRESARPRHDCFATLCVCVRGRGSDELRACKCTSSHEMPSHRECYSVKDGQEETKRVTRRNALKNDTQVDKCIAGPSTSEGKPALKHSRELSPAKLNEERSVIIRGLNTARRGIGRFSARNPRYHK</sequence>
<feature type="region of interest" description="Disordered" evidence="1">
    <location>
        <begin position="1"/>
        <end position="57"/>
    </location>
</feature>
<dbReference type="Proteomes" id="UP000310200">
    <property type="component" value="Unassembled WGS sequence"/>
</dbReference>
<name>A0A4S2KSR0_9HYME</name>
<organism evidence="2 3">
    <name type="scientific">Temnothorax longispinosus</name>
    <dbReference type="NCBI Taxonomy" id="300112"/>
    <lineage>
        <taxon>Eukaryota</taxon>
        <taxon>Metazoa</taxon>
        <taxon>Ecdysozoa</taxon>
        <taxon>Arthropoda</taxon>
        <taxon>Hexapoda</taxon>
        <taxon>Insecta</taxon>
        <taxon>Pterygota</taxon>
        <taxon>Neoptera</taxon>
        <taxon>Endopterygota</taxon>
        <taxon>Hymenoptera</taxon>
        <taxon>Apocrita</taxon>
        <taxon>Aculeata</taxon>
        <taxon>Formicoidea</taxon>
        <taxon>Formicidae</taxon>
        <taxon>Myrmicinae</taxon>
        <taxon>Temnothorax</taxon>
    </lineage>
</organism>
<reference evidence="2 3" key="1">
    <citation type="journal article" date="2019" name="Philos. Trans. R. Soc. Lond., B, Biol. Sci.">
        <title>Ant behaviour and brain gene expression of defending hosts depend on the ecological success of the intruding social parasite.</title>
        <authorList>
            <person name="Kaur R."/>
            <person name="Stoldt M."/>
            <person name="Jongepier E."/>
            <person name="Feldmeyer B."/>
            <person name="Menzel F."/>
            <person name="Bornberg-Bauer E."/>
            <person name="Foitzik S."/>
        </authorList>
    </citation>
    <scope>NUCLEOTIDE SEQUENCE [LARGE SCALE GENOMIC DNA]</scope>
    <source>
        <tissue evidence="2">Whole body</tissue>
    </source>
</reference>
<dbReference type="AlphaFoldDB" id="A0A4S2KSR0"/>
<evidence type="ECO:0000313" key="2">
    <source>
        <dbReference type="EMBL" id="TGZ53042.1"/>
    </source>
</evidence>
<evidence type="ECO:0000256" key="1">
    <source>
        <dbReference type="SAM" id="MobiDB-lite"/>
    </source>
</evidence>
<feature type="compositionally biased region" description="Polar residues" evidence="1">
    <location>
        <begin position="39"/>
        <end position="55"/>
    </location>
</feature>
<feature type="non-terminal residue" evidence="2">
    <location>
        <position position="235"/>
    </location>
</feature>
<feature type="region of interest" description="Disordered" evidence="1">
    <location>
        <begin position="180"/>
        <end position="200"/>
    </location>
</feature>
<comment type="caution">
    <text evidence="2">The sequence shown here is derived from an EMBL/GenBank/DDBJ whole genome shotgun (WGS) entry which is preliminary data.</text>
</comment>
<feature type="region of interest" description="Disordered" evidence="1">
    <location>
        <begin position="69"/>
        <end position="114"/>
    </location>
</feature>
<feature type="compositionally biased region" description="Low complexity" evidence="1">
    <location>
        <begin position="23"/>
        <end position="37"/>
    </location>
</feature>
<proteinExistence type="predicted"/>
<accession>A0A4S2KSR0</accession>
<gene>
    <name evidence="2" type="ORF">DBV15_00525</name>
</gene>
<keyword evidence="3" id="KW-1185">Reference proteome</keyword>